<organism evidence="2 3">
    <name type="scientific">Terriglobus roseus</name>
    <dbReference type="NCBI Taxonomy" id="392734"/>
    <lineage>
        <taxon>Bacteria</taxon>
        <taxon>Pseudomonadati</taxon>
        <taxon>Acidobacteriota</taxon>
        <taxon>Terriglobia</taxon>
        <taxon>Terriglobales</taxon>
        <taxon>Acidobacteriaceae</taxon>
        <taxon>Terriglobus</taxon>
    </lineage>
</organism>
<dbReference type="EMBL" id="FNSD01000001">
    <property type="protein sequence ID" value="SEB97863.1"/>
    <property type="molecule type" value="Genomic_DNA"/>
</dbReference>
<evidence type="ECO:0000256" key="1">
    <source>
        <dbReference type="SAM" id="SignalP"/>
    </source>
</evidence>
<evidence type="ECO:0008006" key="4">
    <source>
        <dbReference type="Google" id="ProtNLM"/>
    </source>
</evidence>
<keyword evidence="1" id="KW-0732">Signal</keyword>
<evidence type="ECO:0000313" key="3">
    <source>
        <dbReference type="Proteomes" id="UP000182409"/>
    </source>
</evidence>
<evidence type="ECO:0000313" key="2">
    <source>
        <dbReference type="EMBL" id="SEB97863.1"/>
    </source>
</evidence>
<feature type="signal peptide" evidence="1">
    <location>
        <begin position="1"/>
        <end position="19"/>
    </location>
</feature>
<dbReference type="AlphaFoldDB" id="A0A1H4NRJ3"/>
<proteinExistence type="predicted"/>
<reference evidence="2 3" key="1">
    <citation type="submission" date="2016-10" db="EMBL/GenBank/DDBJ databases">
        <authorList>
            <person name="de Groot N.N."/>
        </authorList>
    </citation>
    <scope>NUCLEOTIDE SEQUENCE [LARGE SCALE GENOMIC DNA]</scope>
    <source>
        <strain evidence="2 3">AB35.6</strain>
    </source>
</reference>
<protein>
    <recommendedName>
        <fullName evidence="4">Secreted protein</fullName>
    </recommendedName>
</protein>
<gene>
    <name evidence="2" type="ORF">SAMN05443244_2334</name>
</gene>
<name>A0A1H4NRJ3_9BACT</name>
<sequence>MFQCKCFVAVACLMPLLFALRLPGQSRDTLETRVTAVGESLTLLWDDKHPWDTELLGRGATLMAEYSTKDRGVVAERLGTSRATGAQSRVITFTLPQRLTQQPTGPVCLSIVTATQHLLPVRRLSGHLQDPVRFRDLAWEEAAVQQTRSARNDTTLHVLQDSLRAKQGAYDDQRQTAQKRGWTSADACGTAHATSFAIKQKPPDVMPSSEHEGVARRVCVSRVVRVAEAVDRLLSDPSQLDADTFKEIALEVQKPALLEALLDILQRKRPHDTSLQERRAQLHAFNSDWKRWAATADGYTDPPIGTARDQLHVQSITQLSAERVFAFLLHLPNAPQPDAEDIASFIGGSLESYSRCVVDGQTQLRTKLESWNEMQRTAPERDARAQQQVQQMCRAEIADEEERSKEIAALRIRVSEESARIEAERIAITIPRTMQVLNNASCRLTDAP</sequence>
<feature type="chain" id="PRO_5010220079" description="Secreted protein" evidence="1">
    <location>
        <begin position="20"/>
        <end position="448"/>
    </location>
</feature>
<dbReference type="Proteomes" id="UP000182409">
    <property type="component" value="Unassembled WGS sequence"/>
</dbReference>
<accession>A0A1H4NRJ3</accession>